<dbReference type="InterPro" id="IPR001214">
    <property type="entry name" value="SET_dom"/>
</dbReference>
<reference evidence="5 6" key="1">
    <citation type="submission" date="2016-04" db="EMBL/GenBank/DDBJ databases">
        <title>A degradative enzymes factory behind the ericoid mycorrhizal symbiosis.</title>
        <authorList>
            <consortium name="DOE Joint Genome Institute"/>
            <person name="Martino E."/>
            <person name="Morin E."/>
            <person name="Grelet G."/>
            <person name="Kuo A."/>
            <person name="Kohler A."/>
            <person name="Daghino S."/>
            <person name="Barry K."/>
            <person name="Choi C."/>
            <person name="Cichocki N."/>
            <person name="Clum A."/>
            <person name="Copeland A."/>
            <person name="Hainaut M."/>
            <person name="Haridas S."/>
            <person name="Labutti K."/>
            <person name="Lindquist E."/>
            <person name="Lipzen A."/>
            <person name="Khouja H.-R."/>
            <person name="Murat C."/>
            <person name="Ohm R."/>
            <person name="Olson A."/>
            <person name="Spatafora J."/>
            <person name="Veneault-Fourrey C."/>
            <person name="Henrissat B."/>
            <person name="Grigoriev I."/>
            <person name="Martin F."/>
            <person name="Perotto S."/>
        </authorList>
    </citation>
    <scope>NUCLEOTIDE SEQUENCE [LARGE SCALE GENOMIC DNA]</scope>
    <source>
        <strain evidence="5 6">F</strain>
    </source>
</reference>
<dbReference type="InterPro" id="IPR046341">
    <property type="entry name" value="SET_dom_sf"/>
</dbReference>
<dbReference type="InterPro" id="IPR002893">
    <property type="entry name" value="Znf_MYND"/>
</dbReference>
<dbReference type="Pfam" id="PF00856">
    <property type="entry name" value="SET"/>
    <property type="match status" value="1"/>
</dbReference>
<dbReference type="InterPro" id="IPR050869">
    <property type="entry name" value="H3K4_H4K5_MeTrfase"/>
</dbReference>
<keyword evidence="2" id="KW-0863">Zinc-finger</keyword>
<dbReference type="Proteomes" id="UP000235786">
    <property type="component" value="Unassembled WGS sequence"/>
</dbReference>
<proteinExistence type="predicted"/>
<evidence type="ECO:0000256" key="3">
    <source>
        <dbReference type="ARBA" id="ARBA00022833"/>
    </source>
</evidence>
<keyword evidence="1" id="KW-0479">Metal-binding</keyword>
<dbReference type="PROSITE" id="PS01360">
    <property type="entry name" value="ZF_MYND_1"/>
    <property type="match status" value="1"/>
</dbReference>
<dbReference type="PANTHER" id="PTHR12197">
    <property type="entry name" value="HISTONE-LYSINE N-METHYLTRANSFERASE SMYD"/>
    <property type="match status" value="1"/>
</dbReference>
<dbReference type="STRING" id="1149755.A0A2J6R497"/>
<organism evidence="5 6">
    <name type="scientific">Hyaloscypha variabilis (strain UAMH 11265 / GT02V1 / F)</name>
    <name type="common">Meliniomyces variabilis</name>
    <dbReference type="NCBI Taxonomy" id="1149755"/>
    <lineage>
        <taxon>Eukaryota</taxon>
        <taxon>Fungi</taxon>
        <taxon>Dikarya</taxon>
        <taxon>Ascomycota</taxon>
        <taxon>Pezizomycotina</taxon>
        <taxon>Leotiomycetes</taxon>
        <taxon>Helotiales</taxon>
        <taxon>Hyaloscyphaceae</taxon>
        <taxon>Hyaloscypha</taxon>
        <taxon>Hyaloscypha variabilis</taxon>
    </lineage>
</organism>
<protein>
    <recommendedName>
        <fullName evidence="4">SET domain-containing protein</fullName>
    </recommendedName>
</protein>
<keyword evidence="6" id="KW-1185">Reference proteome</keyword>
<dbReference type="PROSITE" id="PS50280">
    <property type="entry name" value="SET"/>
    <property type="match status" value="1"/>
</dbReference>
<dbReference type="Gene3D" id="2.170.270.10">
    <property type="entry name" value="SET domain"/>
    <property type="match status" value="2"/>
</dbReference>
<evidence type="ECO:0000259" key="4">
    <source>
        <dbReference type="PROSITE" id="PS50280"/>
    </source>
</evidence>
<dbReference type="GO" id="GO:0005634">
    <property type="term" value="C:nucleus"/>
    <property type="evidence" value="ECO:0007669"/>
    <property type="project" value="TreeGrafter"/>
</dbReference>
<evidence type="ECO:0000256" key="2">
    <source>
        <dbReference type="ARBA" id="ARBA00022771"/>
    </source>
</evidence>
<dbReference type="GO" id="GO:0008270">
    <property type="term" value="F:zinc ion binding"/>
    <property type="evidence" value="ECO:0007669"/>
    <property type="project" value="UniProtKB-KW"/>
</dbReference>
<dbReference type="EMBL" id="KZ613956">
    <property type="protein sequence ID" value="PMD33341.1"/>
    <property type="molecule type" value="Genomic_DNA"/>
</dbReference>
<dbReference type="OrthoDB" id="438641at2759"/>
<evidence type="ECO:0000313" key="5">
    <source>
        <dbReference type="EMBL" id="PMD33341.1"/>
    </source>
</evidence>
<gene>
    <name evidence="5" type="ORF">L207DRAFT_571522</name>
</gene>
<sequence length="531" mass="60004">MDCAWADEDWKPTAGVFEFLGQWDKPTKGRFKKLKAQLQQDARNLRDHTCDPKLWFTRGKTLLSLGYPELAAGDFERTLILIDHGLDYSSKYGKSVRLPWLQNWIRIYRGPAWELKTFTSAEAAHNSLVDPLKKFRKDTYIAYVDALYLNRAIPDVIQLCKDALKLYPRDRDFLELLEEGEDTFSTHMADQKENLIIAGIPPEKYAWGMLAIRLYPWTPSDLRTRTAATIASANQMLLSCSDSLEIRSSSVGGLGMFAKRDIQKGERILSAPSVTGTSNKPSTGRYCYNCAAALKTSSTLAFSCCPSMKFCGEECKTIAGNNYHNALCGKDFSDIYKSALSNEFAESTVARDTLIFLRLLAMSVQARTHPLATPPIAWITANYEAQSPLPWSRGVNIIGPIKILEKLGVNIFAEEYDTWVMQTMLNRARNNSRTHDSSLRQTVINPMYSFFNHSCEPDTLDQTELSRNAEQTSRAVMICTKAVKAGTEVFTSYMEPNVLMLPKAMRHHFMTKGSWFGPEVCRCKRCLAETR</sequence>
<evidence type="ECO:0000313" key="6">
    <source>
        <dbReference type="Proteomes" id="UP000235786"/>
    </source>
</evidence>
<dbReference type="SUPFAM" id="SSF82199">
    <property type="entry name" value="SET domain"/>
    <property type="match status" value="1"/>
</dbReference>
<keyword evidence="3" id="KW-0862">Zinc</keyword>
<accession>A0A2J6R497</accession>
<dbReference type="AlphaFoldDB" id="A0A2J6R497"/>
<feature type="domain" description="SET" evidence="4">
    <location>
        <begin position="242"/>
        <end position="494"/>
    </location>
</feature>
<name>A0A2J6R497_HYAVF</name>
<evidence type="ECO:0000256" key="1">
    <source>
        <dbReference type="ARBA" id="ARBA00022723"/>
    </source>
</evidence>
<dbReference type="PANTHER" id="PTHR12197:SF251">
    <property type="entry name" value="EG:BACR7C10.4 PROTEIN"/>
    <property type="match status" value="1"/>
</dbReference>